<feature type="domain" description="Cation efflux protein cytoplasmic" evidence="11">
    <location>
        <begin position="227"/>
        <end position="302"/>
    </location>
</feature>
<dbReference type="Proteomes" id="UP000291404">
    <property type="component" value="Unassembled WGS sequence"/>
</dbReference>
<name>A0A4Q9LCY1_9MICR</name>
<keyword evidence="8 9" id="KW-0472">Membrane</keyword>
<gene>
    <name evidence="12" type="ORF">CWI36_0599p0030</name>
</gene>
<evidence type="ECO:0000313" key="13">
    <source>
        <dbReference type="Proteomes" id="UP000291404"/>
    </source>
</evidence>
<dbReference type="InterPro" id="IPR002524">
    <property type="entry name" value="Cation_efflux"/>
</dbReference>
<keyword evidence="5" id="KW-0864">Zinc transport</keyword>
<keyword evidence="5" id="KW-0862">Zinc</keyword>
<feature type="transmembrane region" description="Helical" evidence="9">
    <location>
        <begin position="123"/>
        <end position="146"/>
    </location>
</feature>
<dbReference type="InterPro" id="IPR058533">
    <property type="entry name" value="Cation_efflux_TM"/>
</dbReference>
<evidence type="ECO:0000256" key="3">
    <source>
        <dbReference type="ARBA" id="ARBA00022448"/>
    </source>
</evidence>
<dbReference type="AlphaFoldDB" id="A0A4Q9LCY1"/>
<comment type="subcellular location">
    <subcellularLocation>
        <location evidence="1">Membrane</location>
        <topology evidence="1">Multi-pass membrane protein</topology>
    </subcellularLocation>
</comment>
<dbReference type="STRING" id="148818.A0A4Q9LCY1"/>
<reference evidence="12 13" key="1">
    <citation type="submission" date="2017-12" db="EMBL/GenBank/DDBJ databases">
        <authorList>
            <person name="Pombert J.-F."/>
            <person name="Haag K.L."/>
            <person name="Ebert D."/>
        </authorList>
    </citation>
    <scope>NUCLEOTIDE SEQUENCE [LARGE SCALE GENOMIC DNA]</scope>
    <source>
        <strain evidence="12">BE-OM-2</strain>
    </source>
</reference>
<feature type="transmembrane region" description="Helical" evidence="9">
    <location>
        <begin position="166"/>
        <end position="188"/>
    </location>
</feature>
<feature type="transmembrane region" description="Helical" evidence="9">
    <location>
        <begin position="194"/>
        <end position="215"/>
    </location>
</feature>
<dbReference type="GO" id="GO:0030003">
    <property type="term" value="P:intracellular monoatomic cation homeostasis"/>
    <property type="evidence" value="ECO:0007669"/>
    <property type="project" value="UniProtKB-ARBA"/>
</dbReference>
<keyword evidence="3" id="KW-0813">Transport</keyword>
<evidence type="ECO:0000256" key="1">
    <source>
        <dbReference type="ARBA" id="ARBA00004141"/>
    </source>
</evidence>
<dbReference type="GO" id="GO:0005385">
    <property type="term" value="F:zinc ion transmembrane transporter activity"/>
    <property type="evidence" value="ECO:0007669"/>
    <property type="project" value="TreeGrafter"/>
</dbReference>
<comment type="caution">
    <text evidence="12">The sequence shown here is derived from an EMBL/GenBank/DDBJ whole genome shotgun (WGS) entry which is preliminary data.</text>
</comment>
<evidence type="ECO:0000313" key="12">
    <source>
        <dbReference type="EMBL" id="TBU05674.1"/>
    </source>
</evidence>
<keyword evidence="7" id="KW-0406">Ion transport</keyword>
<feature type="transmembrane region" description="Helical" evidence="9">
    <location>
        <begin position="92"/>
        <end position="111"/>
    </location>
</feature>
<evidence type="ECO:0000256" key="6">
    <source>
        <dbReference type="ARBA" id="ARBA00022989"/>
    </source>
</evidence>
<dbReference type="Pfam" id="PF16916">
    <property type="entry name" value="ZT_dimer"/>
    <property type="match status" value="1"/>
</dbReference>
<feature type="transmembrane region" description="Helical" evidence="9">
    <location>
        <begin position="25"/>
        <end position="44"/>
    </location>
</feature>
<evidence type="ECO:0000259" key="11">
    <source>
        <dbReference type="Pfam" id="PF16916"/>
    </source>
</evidence>
<organism evidence="12 13">
    <name type="scientific">Hamiltosporidium magnivora</name>
    <dbReference type="NCBI Taxonomy" id="148818"/>
    <lineage>
        <taxon>Eukaryota</taxon>
        <taxon>Fungi</taxon>
        <taxon>Fungi incertae sedis</taxon>
        <taxon>Microsporidia</taxon>
        <taxon>Dubosqiidae</taxon>
        <taxon>Hamiltosporidium</taxon>
    </lineage>
</organism>
<protein>
    <submittedName>
        <fullName evidence="12">Co/Zn/Cd transporter</fullName>
    </submittedName>
</protein>
<keyword evidence="6 9" id="KW-1133">Transmembrane helix</keyword>
<dbReference type="VEuPathDB" id="MicrosporidiaDB:CWI36_0599p0030"/>
<evidence type="ECO:0000259" key="10">
    <source>
        <dbReference type="Pfam" id="PF01545"/>
    </source>
</evidence>
<dbReference type="Gene3D" id="1.20.1510.10">
    <property type="entry name" value="Cation efflux protein transmembrane domain"/>
    <property type="match status" value="1"/>
</dbReference>
<dbReference type="PANTHER" id="PTHR11562">
    <property type="entry name" value="CATION EFFLUX PROTEIN/ ZINC TRANSPORTER"/>
    <property type="match status" value="1"/>
</dbReference>
<evidence type="ECO:0000256" key="2">
    <source>
        <dbReference type="ARBA" id="ARBA00008873"/>
    </source>
</evidence>
<dbReference type="InterPro" id="IPR050681">
    <property type="entry name" value="CDF/SLC30A"/>
</dbReference>
<evidence type="ECO:0000256" key="4">
    <source>
        <dbReference type="ARBA" id="ARBA00022692"/>
    </source>
</evidence>
<keyword evidence="13" id="KW-1185">Reference proteome</keyword>
<proteinExistence type="inferred from homology"/>
<dbReference type="NCBIfam" id="TIGR01297">
    <property type="entry name" value="CDF"/>
    <property type="match status" value="1"/>
</dbReference>
<dbReference type="Pfam" id="PF01545">
    <property type="entry name" value="Cation_efflux"/>
    <property type="match status" value="1"/>
</dbReference>
<evidence type="ECO:0000256" key="9">
    <source>
        <dbReference type="SAM" id="Phobius"/>
    </source>
</evidence>
<dbReference type="InterPro" id="IPR027470">
    <property type="entry name" value="Cation_efflux_CTD"/>
</dbReference>
<dbReference type="InterPro" id="IPR027469">
    <property type="entry name" value="Cation_efflux_TMD_sf"/>
</dbReference>
<keyword evidence="4 9" id="KW-0812">Transmembrane</keyword>
<comment type="similarity">
    <text evidence="2">Belongs to the cation diffusion facilitator (CDF) transporter (TC 2.A.4) family. SLC30A subfamily.</text>
</comment>
<dbReference type="VEuPathDB" id="MicrosporidiaDB:CWI39_0211p0040"/>
<dbReference type="GO" id="GO:0005886">
    <property type="term" value="C:plasma membrane"/>
    <property type="evidence" value="ECO:0007669"/>
    <property type="project" value="TreeGrafter"/>
</dbReference>
<evidence type="ECO:0000256" key="8">
    <source>
        <dbReference type="ARBA" id="ARBA00023136"/>
    </source>
</evidence>
<dbReference type="GO" id="GO:0098771">
    <property type="term" value="P:inorganic ion homeostasis"/>
    <property type="evidence" value="ECO:0007669"/>
    <property type="project" value="UniProtKB-ARBA"/>
</dbReference>
<feature type="domain" description="Cation efflux protein transmembrane" evidence="10">
    <location>
        <begin position="28"/>
        <end position="223"/>
    </location>
</feature>
<evidence type="ECO:0000256" key="5">
    <source>
        <dbReference type="ARBA" id="ARBA00022906"/>
    </source>
</evidence>
<sequence>MFCKNICTPTTDKTACRTNSDIKKLIKVLTVVLLFMSLEIWGHWYTNSLSLLADSMHLFVDILGFLVSLMALKWTKKTPNSTFSFGYYRMEILGALFSILFIWGTTGYLIIESYNRYVNPPKINGKIFFFISVIGFFVNIFCVYFLHEKNTAENSYHRNLNIRAAYVHVIGDMIQSIGVILASIITVLYPNFHIVDVFCTMIFSILVLSTTGLIIKDALLILLETTPKDVKIEDLKRDILSLENVHEIIDLHCWSISTNIKSITCHIFVSEILPWQYDSLLKKIKSLLKDVYGFDFSTVQFETQNTRINPTVFSIGGTTIFSPQNLKFYESQI</sequence>
<feature type="transmembrane region" description="Helical" evidence="9">
    <location>
        <begin position="56"/>
        <end position="72"/>
    </location>
</feature>
<dbReference type="PANTHER" id="PTHR11562:SF17">
    <property type="entry name" value="RE54080P-RELATED"/>
    <property type="match status" value="1"/>
</dbReference>
<evidence type="ECO:0000256" key="7">
    <source>
        <dbReference type="ARBA" id="ARBA00023065"/>
    </source>
</evidence>
<accession>A0A4Q9LCY1</accession>
<dbReference type="EMBL" id="PITI01000599">
    <property type="protein sequence ID" value="TBU05674.1"/>
    <property type="molecule type" value="Genomic_DNA"/>
</dbReference>
<dbReference type="SUPFAM" id="SSF161111">
    <property type="entry name" value="Cation efflux protein transmembrane domain-like"/>
    <property type="match status" value="1"/>
</dbReference>